<dbReference type="PROSITE" id="PS51892">
    <property type="entry name" value="SUBTILASE"/>
    <property type="match status" value="1"/>
</dbReference>
<evidence type="ECO:0000256" key="5">
    <source>
        <dbReference type="PROSITE-ProRule" id="PRU01240"/>
    </source>
</evidence>
<organism evidence="10 11">
    <name type="scientific">Microbacterium ginsengisoli</name>
    <dbReference type="NCBI Taxonomy" id="400772"/>
    <lineage>
        <taxon>Bacteria</taxon>
        <taxon>Bacillati</taxon>
        <taxon>Actinomycetota</taxon>
        <taxon>Actinomycetes</taxon>
        <taxon>Micrococcales</taxon>
        <taxon>Microbacteriaceae</taxon>
        <taxon>Microbacterium</taxon>
    </lineage>
</organism>
<dbReference type="EC" id="3.4.21.-" evidence="10"/>
<evidence type="ECO:0000256" key="1">
    <source>
        <dbReference type="ARBA" id="ARBA00011073"/>
    </source>
</evidence>
<dbReference type="InterPro" id="IPR036852">
    <property type="entry name" value="Peptidase_S8/S53_dom_sf"/>
</dbReference>
<comment type="caution">
    <text evidence="10">The sequence shown here is derived from an EMBL/GenBank/DDBJ whole genome shotgun (WGS) entry which is preliminary data.</text>
</comment>
<dbReference type="PROSITE" id="PS00136">
    <property type="entry name" value="SUBTILASE_ASP"/>
    <property type="match status" value="1"/>
</dbReference>
<dbReference type="PROSITE" id="PS00137">
    <property type="entry name" value="SUBTILASE_HIS"/>
    <property type="match status" value="1"/>
</dbReference>
<dbReference type="STRING" id="400772.RR49_00083"/>
<dbReference type="Pfam" id="PF00082">
    <property type="entry name" value="Peptidase_S8"/>
    <property type="match status" value="1"/>
</dbReference>
<sequence>MTAGRGIRAVVGVALGAALLAAATPAAAMGRTDAALARPLATDTGECTASTRITDPVKALGVLQSGDAWQITQGAGVTVAVVDSGVAANPHLDGAMAGAIDLVGDGAGANADLNGHGTAIAGQIAARPLDGSGVEGLAPAARILSVRVFAGTESDQVKADFGPSVARLAAGIRTAADNGAQIINVSMSTATDDPGLRDAVAYAASRGSLVVASSGNRDNQLAIEENAADGARYPAGDPGAVGVAATDLSGVVTDASIHGPHVALAAPGQDILTTSTQGGDCIYVSDKPATSFATAYVSAAAALVAAAYPQETPAQWAYRLEVTAVRANPDQRTDAAGWGTIQPYEALVMVPGAGVRGPVSPFVSAEPVVSETPSAAVSVTARPPANSEAVFVGVIIAVLVAAALAIVGTLAVLRGRRCAGPHERTSSLPAAHASHGLYGDPPGGR</sequence>
<dbReference type="EMBL" id="JYIY01000031">
    <property type="protein sequence ID" value="KJL45151.1"/>
    <property type="molecule type" value="Genomic_DNA"/>
</dbReference>
<dbReference type="InterPro" id="IPR022398">
    <property type="entry name" value="Peptidase_S8_His-AS"/>
</dbReference>
<accession>A0A0F0LYT6</accession>
<feature type="region of interest" description="Disordered" evidence="6">
    <location>
        <begin position="421"/>
        <end position="445"/>
    </location>
</feature>
<proteinExistence type="inferred from homology"/>
<dbReference type="PANTHER" id="PTHR43806">
    <property type="entry name" value="PEPTIDASE S8"/>
    <property type="match status" value="1"/>
</dbReference>
<evidence type="ECO:0000313" key="10">
    <source>
        <dbReference type="EMBL" id="KJL45151.1"/>
    </source>
</evidence>
<gene>
    <name evidence="10" type="ORF">RR49_00083</name>
</gene>
<evidence type="ECO:0000256" key="4">
    <source>
        <dbReference type="ARBA" id="ARBA00022825"/>
    </source>
</evidence>
<evidence type="ECO:0000256" key="2">
    <source>
        <dbReference type="ARBA" id="ARBA00022670"/>
    </source>
</evidence>
<dbReference type="GO" id="GO:0006508">
    <property type="term" value="P:proteolysis"/>
    <property type="evidence" value="ECO:0007669"/>
    <property type="project" value="UniProtKB-KW"/>
</dbReference>
<feature type="transmembrane region" description="Helical" evidence="7">
    <location>
        <begin position="389"/>
        <end position="413"/>
    </location>
</feature>
<evidence type="ECO:0000313" key="11">
    <source>
        <dbReference type="Proteomes" id="UP000033451"/>
    </source>
</evidence>
<dbReference type="InterPro" id="IPR050131">
    <property type="entry name" value="Peptidase_S8_subtilisin-like"/>
</dbReference>
<feature type="signal peptide" evidence="8">
    <location>
        <begin position="1"/>
        <end position="28"/>
    </location>
</feature>
<dbReference type="InterPro" id="IPR015500">
    <property type="entry name" value="Peptidase_S8_subtilisin-rel"/>
</dbReference>
<feature type="active site" description="Charge relay system" evidence="5">
    <location>
        <position position="116"/>
    </location>
</feature>
<name>A0A0F0LYT6_9MICO</name>
<keyword evidence="3 5" id="KW-0378">Hydrolase</keyword>
<keyword evidence="8" id="KW-0732">Signal</keyword>
<keyword evidence="7" id="KW-0812">Transmembrane</keyword>
<keyword evidence="2 5" id="KW-0645">Protease</keyword>
<keyword evidence="7" id="KW-1133">Transmembrane helix</keyword>
<dbReference type="PANTHER" id="PTHR43806:SF11">
    <property type="entry name" value="CEREVISIN-RELATED"/>
    <property type="match status" value="1"/>
</dbReference>
<evidence type="ECO:0000256" key="3">
    <source>
        <dbReference type="ARBA" id="ARBA00022801"/>
    </source>
</evidence>
<feature type="chain" id="PRO_5002445506" evidence="8">
    <location>
        <begin position="29"/>
        <end position="445"/>
    </location>
</feature>
<evidence type="ECO:0000256" key="7">
    <source>
        <dbReference type="SAM" id="Phobius"/>
    </source>
</evidence>
<dbReference type="SUPFAM" id="SSF52743">
    <property type="entry name" value="Subtilisin-like"/>
    <property type="match status" value="1"/>
</dbReference>
<reference evidence="10 11" key="1">
    <citation type="submission" date="2015-02" db="EMBL/GenBank/DDBJ databases">
        <title>Draft genome sequences of ten Microbacterium spp. with emphasis on heavy metal contaminated environments.</title>
        <authorList>
            <person name="Corretto E."/>
        </authorList>
    </citation>
    <scope>NUCLEOTIDE SEQUENCE [LARGE SCALE GENOMIC DNA]</scope>
    <source>
        <strain evidence="10 11">DSM 18659</strain>
    </source>
</reference>
<dbReference type="OrthoDB" id="9813435at2"/>
<evidence type="ECO:0000259" key="9">
    <source>
        <dbReference type="Pfam" id="PF00082"/>
    </source>
</evidence>
<comment type="similarity">
    <text evidence="1 5">Belongs to the peptidase S8 family.</text>
</comment>
<feature type="active site" description="Charge relay system" evidence="5">
    <location>
        <position position="83"/>
    </location>
</feature>
<evidence type="ECO:0000256" key="8">
    <source>
        <dbReference type="SAM" id="SignalP"/>
    </source>
</evidence>
<dbReference type="RefSeq" id="WP_048809501.1">
    <property type="nucleotide sequence ID" value="NZ_JYIY01000031.1"/>
</dbReference>
<feature type="domain" description="Peptidase S8/S53" evidence="9">
    <location>
        <begin position="74"/>
        <end position="339"/>
    </location>
</feature>
<protein>
    <submittedName>
        <fullName evidence="10">Thermophilic serine proteinase</fullName>
        <ecNumber evidence="10">3.4.21.-</ecNumber>
    </submittedName>
</protein>
<dbReference type="AlphaFoldDB" id="A0A0F0LYT6"/>
<dbReference type="Proteomes" id="UP000033451">
    <property type="component" value="Unassembled WGS sequence"/>
</dbReference>
<evidence type="ECO:0000256" key="6">
    <source>
        <dbReference type="SAM" id="MobiDB-lite"/>
    </source>
</evidence>
<keyword evidence="11" id="KW-1185">Reference proteome</keyword>
<dbReference type="InterPro" id="IPR000209">
    <property type="entry name" value="Peptidase_S8/S53_dom"/>
</dbReference>
<keyword evidence="4 5" id="KW-0720">Serine protease</keyword>
<dbReference type="PATRIC" id="fig|400772.4.peg.101"/>
<dbReference type="InterPro" id="IPR023827">
    <property type="entry name" value="Peptidase_S8_Asp-AS"/>
</dbReference>
<feature type="active site" description="Charge relay system" evidence="5">
    <location>
        <position position="291"/>
    </location>
</feature>
<dbReference type="GO" id="GO:0004252">
    <property type="term" value="F:serine-type endopeptidase activity"/>
    <property type="evidence" value="ECO:0007669"/>
    <property type="project" value="UniProtKB-UniRule"/>
</dbReference>
<keyword evidence="7" id="KW-0472">Membrane</keyword>
<dbReference type="Gene3D" id="3.40.50.200">
    <property type="entry name" value="Peptidase S8/S53 domain"/>
    <property type="match status" value="1"/>
</dbReference>
<dbReference type="PRINTS" id="PR00723">
    <property type="entry name" value="SUBTILISIN"/>
</dbReference>